<feature type="domain" description="Ferrous iron transporter FeoA-like" evidence="2">
    <location>
        <begin position="1"/>
        <end position="70"/>
    </location>
</feature>
<dbReference type="Gene3D" id="2.30.30.90">
    <property type="match status" value="1"/>
</dbReference>
<comment type="caution">
    <text evidence="3">The sequence shown here is derived from an EMBL/GenBank/DDBJ whole genome shotgun (WGS) entry which is preliminary data.</text>
</comment>
<dbReference type="PANTHER" id="PTHR43151">
    <property type="entry name" value="FEOA FAMILY PROTEIN"/>
    <property type="match status" value="1"/>
</dbReference>
<evidence type="ECO:0000313" key="4">
    <source>
        <dbReference type="Proteomes" id="UP000468668"/>
    </source>
</evidence>
<organism evidence="3 4">
    <name type="scientific">Ellagibacter isourolithinifaciens</name>
    <dbReference type="NCBI Taxonomy" id="2137581"/>
    <lineage>
        <taxon>Bacteria</taxon>
        <taxon>Bacillati</taxon>
        <taxon>Actinomycetota</taxon>
        <taxon>Coriobacteriia</taxon>
        <taxon>Eggerthellales</taxon>
        <taxon>Eggerthellaceae</taxon>
        <taxon>Ellagibacter</taxon>
    </lineage>
</organism>
<evidence type="ECO:0000259" key="2">
    <source>
        <dbReference type="SMART" id="SM00899"/>
    </source>
</evidence>
<dbReference type="SUPFAM" id="SSF50037">
    <property type="entry name" value="C-terminal domain of transcriptional repressors"/>
    <property type="match status" value="1"/>
</dbReference>
<sequence length="70" mass="7589">MPLTFMKTGETGTVVKVREKGDVLHHLENLGFVAGAEVKVVSEQAGNFIVEVKGAQVALNKQVAQRIITR</sequence>
<accession>A0A6N6NQS8</accession>
<dbReference type="Pfam" id="PF04023">
    <property type="entry name" value="FeoA"/>
    <property type="match status" value="1"/>
</dbReference>
<dbReference type="EMBL" id="WAJR01000003">
    <property type="protein sequence ID" value="KAB1642104.1"/>
    <property type="molecule type" value="Genomic_DNA"/>
</dbReference>
<keyword evidence="1" id="KW-0408">Iron</keyword>
<dbReference type="SMART" id="SM00899">
    <property type="entry name" value="FeoA"/>
    <property type="match status" value="1"/>
</dbReference>
<dbReference type="InterPro" id="IPR007167">
    <property type="entry name" value="Fe-transptr_FeoA-like"/>
</dbReference>
<dbReference type="AlphaFoldDB" id="A0A6N6NQS8"/>
<dbReference type="GO" id="GO:0046914">
    <property type="term" value="F:transition metal ion binding"/>
    <property type="evidence" value="ECO:0007669"/>
    <property type="project" value="InterPro"/>
</dbReference>
<name>A0A6N6NQS8_9ACTN</name>
<evidence type="ECO:0000256" key="1">
    <source>
        <dbReference type="ARBA" id="ARBA00023004"/>
    </source>
</evidence>
<keyword evidence="4" id="KW-1185">Reference proteome</keyword>
<dbReference type="InterPro" id="IPR008988">
    <property type="entry name" value="Transcriptional_repressor_C"/>
</dbReference>
<dbReference type="OrthoDB" id="3175006at2"/>
<protein>
    <submittedName>
        <fullName evidence="3">Ferrous iron transport protein A</fullName>
    </submittedName>
</protein>
<dbReference type="Proteomes" id="UP000468668">
    <property type="component" value="Unassembled WGS sequence"/>
</dbReference>
<gene>
    <name evidence="3" type="ORF">F8C90_02240</name>
</gene>
<dbReference type="InterPro" id="IPR053184">
    <property type="entry name" value="FeoA-like"/>
</dbReference>
<reference evidence="3 4" key="1">
    <citation type="submission" date="2019-09" db="EMBL/GenBank/DDBJ databases">
        <title>Whole genome shotgun sequencing (WGS) of Ellagibacter isourolithinifaciens DSM 104140(T) and Adlercreutzia muris DSM 29508(T).</title>
        <authorList>
            <person name="Stoll D.A."/>
            <person name="Danylec N."/>
            <person name="Huch M."/>
        </authorList>
    </citation>
    <scope>NUCLEOTIDE SEQUENCE [LARGE SCALE GENOMIC DNA]</scope>
    <source>
        <strain evidence="3 4">DSM 104140</strain>
    </source>
</reference>
<proteinExistence type="predicted"/>
<dbReference type="PANTHER" id="PTHR43151:SF1">
    <property type="entry name" value="SSR2333 PROTEIN"/>
    <property type="match status" value="1"/>
</dbReference>
<evidence type="ECO:0000313" key="3">
    <source>
        <dbReference type="EMBL" id="KAB1642104.1"/>
    </source>
</evidence>
<dbReference type="InterPro" id="IPR038157">
    <property type="entry name" value="FeoA_core_dom"/>
</dbReference>